<dbReference type="EMBL" id="CAMAPE010000048">
    <property type="protein sequence ID" value="CAH9105979.1"/>
    <property type="molecule type" value="Genomic_DNA"/>
</dbReference>
<protein>
    <submittedName>
        <fullName evidence="1">Uncharacterized protein</fullName>
    </submittedName>
</protein>
<comment type="caution">
    <text evidence="1">The sequence shown here is derived from an EMBL/GenBank/DDBJ whole genome shotgun (WGS) entry which is preliminary data.</text>
</comment>
<name>A0A9P1EI81_CUSEU</name>
<accession>A0A9P1EI81</accession>
<dbReference type="Proteomes" id="UP001152484">
    <property type="component" value="Unassembled WGS sequence"/>
</dbReference>
<proteinExistence type="predicted"/>
<evidence type="ECO:0000313" key="2">
    <source>
        <dbReference type="Proteomes" id="UP001152484"/>
    </source>
</evidence>
<gene>
    <name evidence="1" type="ORF">CEURO_LOCUS17137</name>
</gene>
<dbReference type="AlphaFoldDB" id="A0A9P1EI81"/>
<reference evidence="1" key="1">
    <citation type="submission" date="2022-07" db="EMBL/GenBank/DDBJ databases">
        <authorList>
            <person name="Macas J."/>
            <person name="Novak P."/>
            <person name="Neumann P."/>
        </authorList>
    </citation>
    <scope>NUCLEOTIDE SEQUENCE</scope>
</reference>
<evidence type="ECO:0000313" key="1">
    <source>
        <dbReference type="EMBL" id="CAH9105979.1"/>
    </source>
</evidence>
<keyword evidence="2" id="KW-1185">Reference proteome</keyword>
<organism evidence="1 2">
    <name type="scientific">Cuscuta europaea</name>
    <name type="common">European dodder</name>
    <dbReference type="NCBI Taxonomy" id="41803"/>
    <lineage>
        <taxon>Eukaryota</taxon>
        <taxon>Viridiplantae</taxon>
        <taxon>Streptophyta</taxon>
        <taxon>Embryophyta</taxon>
        <taxon>Tracheophyta</taxon>
        <taxon>Spermatophyta</taxon>
        <taxon>Magnoliopsida</taxon>
        <taxon>eudicotyledons</taxon>
        <taxon>Gunneridae</taxon>
        <taxon>Pentapetalae</taxon>
        <taxon>asterids</taxon>
        <taxon>lamiids</taxon>
        <taxon>Solanales</taxon>
        <taxon>Convolvulaceae</taxon>
        <taxon>Cuscuteae</taxon>
        <taxon>Cuscuta</taxon>
        <taxon>Cuscuta subgen. Cuscuta</taxon>
    </lineage>
</organism>
<sequence length="69" mass="8050">MRQITNNIFFFSNSGHRQMTAILTYLRLGDGDGGIGIIDGRGDPGTRQRQRWWWWRRQATAETGGVRRR</sequence>